<protein>
    <submittedName>
        <fullName evidence="2">Uncharacterized protein</fullName>
    </submittedName>
</protein>
<dbReference type="AlphaFoldDB" id="A0AA36JMI8"/>
<evidence type="ECO:0000313" key="3">
    <source>
        <dbReference type="Proteomes" id="UP001178507"/>
    </source>
</evidence>
<feature type="compositionally biased region" description="Low complexity" evidence="1">
    <location>
        <begin position="265"/>
        <end position="275"/>
    </location>
</feature>
<sequence>MAHASMVAPIPFGGLPSRVLEKTTSAPAPVMESHLEDSAKLVRTRTLSVVSTDSSTSDEKLELQRAPSFPPPGFAPGLVLGELPRSSSVQSVGLQRSISVKAPYPPGLGFTPQHTPSGGLQRKISFGLTDEPKLRRMPTDLDMVNEHEEERQYHRELLLFFAAACPPVEKLPWPQPGALRVMAGVQPPSPPAARKAKEPKKETATNRPSVPEEAPESFPAETAKETKDAKGKGDHSQGGAQARHAKGKGAGGQYSQDSGKGGWKGWPAAKGYGWKGWSKGWPSWNWY</sequence>
<dbReference type="EMBL" id="CAUJNA010003716">
    <property type="protein sequence ID" value="CAJ1408374.1"/>
    <property type="molecule type" value="Genomic_DNA"/>
</dbReference>
<comment type="caution">
    <text evidence="2">The sequence shown here is derived from an EMBL/GenBank/DDBJ whole genome shotgun (WGS) entry which is preliminary data.</text>
</comment>
<keyword evidence="3" id="KW-1185">Reference proteome</keyword>
<feature type="region of interest" description="Disordered" evidence="1">
    <location>
        <begin position="182"/>
        <end position="275"/>
    </location>
</feature>
<proteinExistence type="predicted"/>
<evidence type="ECO:0000313" key="2">
    <source>
        <dbReference type="EMBL" id="CAJ1408374.1"/>
    </source>
</evidence>
<gene>
    <name evidence="2" type="ORF">EVOR1521_LOCUS29808</name>
</gene>
<feature type="compositionally biased region" description="Basic and acidic residues" evidence="1">
    <location>
        <begin position="222"/>
        <end position="235"/>
    </location>
</feature>
<dbReference type="Proteomes" id="UP001178507">
    <property type="component" value="Unassembled WGS sequence"/>
</dbReference>
<reference evidence="2" key="1">
    <citation type="submission" date="2023-08" db="EMBL/GenBank/DDBJ databases">
        <authorList>
            <person name="Chen Y."/>
            <person name="Shah S."/>
            <person name="Dougan E. K."/>
            <person name="Thang M."/>
            <person name="Chan C."/>
        </authorList>
    </citation>
    <scope>NUCLEOTIDE SEQUENCE</scope>
</reference>
<organism evidence="2 3">
    <name type="scientific">Effrenium voratum</name>
    <dbReference type="NCBI Taxonomy" id="2562239"/>
    <lineage>
        <taxon>Eukaryota</taxon>
        <taxon>Sar</taxon>
        <taxon>Alveolata</taxon>
        <taxon>Dinophyceae</taxon>
        <taxon>Suessiales</taxon>
        <taxon>Symbiodiniaceae</taxon>
        <taxon>Effrenium</taxon>
    </lineage>
</organism>
<feature type="compositionally biased region" description="Basic and acidic residues" evidence="1">
    <location>
        <begin position="195"/>
        <end position="204"/>
    </location>
</feature>
<name>A0AA36JMI8_9DINO</name>
<accession>A0AA36JMI8</accession>
<evidence type="ECO:0000256" key="1">
    <source>
        <dbReference type="SAM" id="MobiDB-lite"/>
    </source>
</evidence>